<keyword evidence="5" id="KW-1185">Reference proteome</keyword>
<proteinExistence type="predicted"/>
<reference evidence="4" key="2">
    <citation type="submission" date="2020-09" db="EMBL/GenBank/DDBJ databases">
        <authorList>
            <person name="Sun Q."/>
            <person name="Zhou Y."/>
        </authorList>
    </citation>
    <scope>NUCLEOTIDE SEQUENCE</scope>
    <source>
        <strain evidence="4">CGMCC 4.7403</strain>
    </source>
</reference>
<dbReference type="Gene3D" id="3.90.1310.10">
    <property type="entry name" value="Penicillin-binding protein 2a (Domain 2)"/>
    <property type="match status" value="1"/>
</dbReference>
<gene>
    <name evidence="4" type="ORF">GCM10017771_02050</name>
</gene>
<dbReference type="PANTHER" id="PTHR30627:SF24">
    <property type="entry name" value="PENICILLIN-BINDING PROTEIN 4B"/>
    <property type="match status" value="1"/>
</dbReference>
<dbReference type="InterPro" id="IPR001460">
    <property type="entry name" value="PCN-bd_Tpept"/>
</dbReference>
<dbReference type="Proteomes" id="UP000603227">
    <property type="component" value="Unassembled WGS sequence"/>
</dbReference>
<dbReference type="EMBL" id="BNAT01000001">
    <property type="protein sequence ID" value="GHH81096.1"/>
    <property type="molecule type" value="Genomic_DNA"/>
</dbReference>
<feature type="domain" description="Penicillin binding protein A dimerisation" evidence="3">
    <location>
        <begin position="36"/>
        <end position="94"/>
    </location>
</feature>
<comment type="caution">
    <text evidence="4">The sequence shown here is derived from an EMBL/GenBank/DDBJ whole genome shotgun (WGS) entry which is preliminary data.</text>
</comment>
<dbReference type="InterPro" id="IPR054120">
    <property type="entry name" value="PBPA_dimer"/>
</dbReference>
<feature type="region of interest" description="Disordered" evidence="1">
    <location>
        <begin position="147"/>
        <end position="173"/>
    </location>
</feature>
<dbReference type="GO" id="GO:0071555">
    <property type="term" value="P:cell wall organization"/>
    <property type="evidence" value="ECO:0007669"/>
    <property type="project" value="TreeGrafter"/>
</dbReference>
<dbReference type="SUPFAM" id="SSF56601">
    <property type="entry name" value="beta-lactamase/transpeptidase-like"/>
    <property type="match status" value="1"/>
</dbReference>
<dbReference type="InterPro" id="IPR012338">
    <property type="entry name" value="Beta-lactam/transpept-like"/>
</dbReference>
<feature type="region of interest" description="Disordered" evidence="1">
    <location>
        <begin position="8"/>
        <end position="55"/>
    </location>
</feature>
<dbReference type="Pfam" id="PF00905">
    <property type="entry name" value="Transpeptidase"/>
    <property type="match status" value="1"/>
</dbReference>
<dbReference type="GO" id="GO:0071972">
    <property type="term" value="F:peptidoglycan L,D-transpeptidase activity"/>
    <property type="evidence" value="ECO:0007669"/>
    <property type="project" value="TreeGrafter"/>
</dbReference>
<dbReference type="GO" id="GO:0005886">
    <property type="term" value="C:plasma membrane"/>
    <property type="evidence" value="ECO:0007669"/>
    <property type="project" value="TreeGrafter"/>
</dbReference>
<dbReference type="AlphaFoldDB" id="A0A919GAS7"/>
<evidence type="ECO:0000256" key="1">
    <source>
        <dbReference type="SAM" id="MobiDB-lite"/>
    </source>
</evidence>
<reference evidence="4" key="1">
    <citation type="journal article" date="2014" name="Int. J. Syst. Evol. Microbiol.">
        <title>Complete genome sequence of Corynebacterium casei LMG S-19264T (=DSM 44701T), isolated from a smear-ripened cheese.</title>
        <authorList>
            <consortium name="US DOE Joint Genome Institute (JGI-PGF)"/>
            <person name="Walter F."/>
            <person name="Albersmeier A."/>
            <person name="Kalinowski J."/>
            <person name="Ruckert C."/>
        </authorList>
    </citation>
    <scope>NUCLEOTIDE SEQUENCE</scope>
    <source>
        <strain evidence="4">CGMCC 4.7403</strain>
    </source>
</reference>
<dbReference type="Gene3D" id="3.40.710.10">
    <property type="entry name" value="DD-peptidase/beta-lactamase superfamily"/>
    <property type="match status" value="1"/>
</dbReference>
<dbReference type="InterPro" id="IPR050515">
    <property type="entry name" value="Beta-lactam/transpept"/>
</dbReference>
<evidence type="ECO:0000259" key="3">
    <source>
        <dbReference type="Pfam" id="PF21922"/>
    </source>
</evidence>
<dbReference type="Pfam" id="PF21922">
    <property type="entry name" value="PBP_dimer_2"/>
    <property type="match status" value="1"/>
</dbReference>
<feature type="compositionally biased region" description="Basic and acidic residues" evidence="1">
    <location>
        <begin position="153"/>
        <end position="163"/>
    </location>
</feature>
<dbReference type="PANTHER" id="PTHR30627">
    <property type="entry name" value="PEPTIDOGLYCAN D,D-TRANSPEPTIDASE"/>
    <property type="match status" value="1"/>
</dbReference>
<accession>A0A919GAS7</accession>
<evidence type="ECO:0000259" key="2">
    <source>
        <dbReference type="Pfam" id="PF00905"/>
    </source>
</evidence>
<dbReference type="GO" id="GO:0008658">
    <property type="term" value="F:penicillin binding"/>
    <property type="evidence" value="ECO:0007669"/>
    <property type="project" value="InterPro"/>
</dbReference>
<feature type="domain" description="Penicillin-binding protein transpeptidase" evidence="2">
    <location>
        <begin position="121"/>
        <end position="300"/>
    </location>
</feature>
<evidence type="ECO:0000313" key="5">
    <source>
        <dbReference type="Proteomes" id="UP000603227"/>
    </source>
</evidence>
<name>A0A919GAS7_9ACTN</name>
<protein>
    <recommendedName>
        <fullName evidence="6">Penicillin-binding protein</fullName>
    </recommendedName>
</protein>
<sequence>MPGLLALLTGCTEDPDTPNEAEKTTSSRVGTSGGYGDILVAGEPVTGSEPSDNEKVPYQRIYTDGELYAPVTGYRSLAFGSSGLESIYEDSLKYSRGEDVETTIDPAVQEAAFAELGGERGAAIALNAETGDLLAVVSTPSYDPTAFAGNTSKDQEAWKKANDDPDEPMLNRPLREATAPGETFNIVIAAAALENGLYDTVEEPTTGGTGQCANATIRQALARSCDAVFVKMADDLGEVKLRETAEKFGFNDANQGAPQPVSKSTYDSYQDGDITVTPLQLARVAASLADRGELVRPRMAGVRELPLVRSVSAATADQLFPAVRDKRQWAPTDTGDGDSSSWSLAYTTTAQGDPVALVARVTGPDTDEKAAIRATEAMTEALS</sequence>
<evidence type="ECO:0008006" key="6">
    <source>
        <dbReference type="Google" id="ProtNLM"/>
    </source>
</evidence>
<organism evidence="4 5">
    <name type="scientific">Streptomyces capitiformicae</name>
    <dbReference type="NCBI Taxonomy" id="2014920"/>
    <lineage>
        <taxon>Bacteria</taxon>
        <taxon>Bacillati</taxon>
        <taxon>Actinomycetota</taxon>
        <taxon>Actinomycetes</taxon>
        <taxon>Kitasatosporales</taxon>
        <taxon>Streptomycetaceae</taxon>
        <taxon>Streptomyces</taxon>
    </lineage>
</organism>
<evidence type="ECO:0000313" key="4">
    <source>
        <dbReference type="EMBL" id="GHH81096.1"/>
    </source>
</evidence>